<comment type="caution">
    <text evidence="1">The sequence shown here is derived from an EMBL/GenBank/DDBJ whole genome shotgun (WGS) entry which is preliminary data.</text>
</comment>
<protein>
    <submittedName>
        <fullName evidence="1">Uncharacterized protein</fullName>
    </submittedName>
</protein>
<reference evidence="1" key="1">
    <citation type="journal article" date="2023" name="Insect Mol. Biol.">
        <title>Genome sequencing provides insights into the evolution of gene families encoding plant cell wall-degrading enzymes in longhorned beetles.</title>
        <authorList>
            <person name="Shin N.R."/>
            <person name="Okamura Y."/>
            <person name="Kirsch R."/>
            <person name="Pauchet Y."/>
        </authorList>
    </citation>
    <scope>NUCLEOTIDE SEQUENCE</scope>
    <source>
        <strain evidence="1">AMC_N1</strain>
    </source>
</reference>
<evidence type="ECO:0000313" key="2">
    <source>
        <dbReference type="Proteomes" id="UP001162162"/>
    </source>
</evidence>
<evidence type="ECO:0000313" key="1">
    <source>
        <dbReference type="EMBL" id="KAJ8937112.1"/>
    </source>
</evidence>
<keyword evidence="2" id="KW-1185">Reference proteome</keyword>
<organism evidence="1 2">
    <name type="scientific">Aromia moschata</name>
    <dbReference type="NCBI Taxonomy" id="1265417"/>
    <lineage>
        <taxon>Eukaryota</taxon>
        <taxon>Metazoa</taxon>
        <taxon>Ecdysozoa</taxon>
        <taxon>Arthropoda</taxon>
        <taxon>Hexapoda</taxon>
        <taxon>Insecta</taxon>
        <taxon>Pterygota</taxon>
        <taxon>Neoptera</taxon>
        <taxon>Endopterygota</taxon>
        <taxon>Coleoptera</taxon>
        <taxon>Polyphaga</taxon>
        <taxon>Cucujiformia</taxon>
        <taxon>Chrysomeloidea</taxon>
        <taxon>Cerambycidae</taxon>
        <taxon>Cerambycinae</taxon>
        <taxon>Callichromatini</taxon>
        <taxon>Aromia</taxon>
    </lineage>
</organism>
<accession>A0AAV8XDT8</accession>
<name>A0AAV8XDT8_9CUCU</name>
<gene>
    <name evidence="1" type="ORF">NQ318_013070</name>
</gene>
<proteinExistence type="predicted"/>
<dbReference type="EMBL" id="JAPWTK010000683">
    <property type="protein sequence ID" value="KAJ8937112.1"/>
    <property type="molecule type" value="Genomic_DNA"/>
</dbReference>
<sequence length="126" mass="14580">MKFKIGLPQGEVQTYKNARTCNWDLFRERLRQGLEQCPVKPKTTYGKYVYAIRKAKVKSWRKHCEEIEKTSKGARLQNMLQKDNQGKLGSLKKPQGGCTTSGEEILDLLLKTHFPGSTQRNRQRKP</sequence>
<dbReference type="AlphaFoldDB" id="A0AAV8XDT8"/>
<dbReference type="Proteomes" id="UP001162162">
    <property type="component" value="Unassembled WGS sequence"/>
</dbReference>